<reference evidence="1" key="1">
    <citation type="journal article" date="2019" name="Sci. Rep.">
        <title>Draft genome of Tanacetum cinerariifolium, the natural source of mosquito coil.</title>
        <authorList>
            <person name="Yamashiro T."/>
            <person name="Shiraishi A."/>
            <person name="Satake H."/>
            <person name="Nakayama K."/>
        </authorList>
    </citation>
    <scope>NUCLEOTIDE SEQUENCE</scope>
</reference>
<evidence type="ECO:0000313" key="1">
    <source>
        <dbReference type="EMBL" id="GFD25552.1"/>
    </source>
</evidence>
<name>A0A699UQF7_TANCI</name>
<feature type="non-terminal residue" evidence="1">
    <location>
        <position position="102"/>
    </location>
</feature>
<comment type="caution">
    <text evidence="1">The sequence shown here is derived from an EMBL/GenBank/DDBJ whole genome shotgun (WGS) entry which is preliminary data.</text>
</comment>
<protein>
    <submittedName>
        <fullName evidence="1">Uncharacterized protein</fullName>
    </submittedName>
</protein>
<proteinExistence type="predicted"/>
<organism evidence="1">
    <name type="scientific">Tanacetum cinerariifolium</name>
    <name type="common">Dalmatian daisy</name>
    <name type="synonym">Chrysanthemum cinerariifolium</name>
    <dbReference type="NCBI Taxonomy" id="118510"/>
    <lineage>
        <taxon>Eukaryota</taxon>
        <taxon>Viridiplantae</taxon>
        <taxon>Streptophyta</taxon>
        <taxon>Embryophyta</taxon>
        <taxon>Tracheophyta</taxon>
        <taxon>Spermatophyta</taxon>
        <taxon>Magnoliopsida</taxon>
        <taxon>eudicotyledons</taxon>
        <taxon>Gunneridae</taxon>
        <taxon>Pentapetalae</taxon>
        <taxon>asterids</taxon>
        <taxon>campanulids</taxon>
        <taxon>Asterales</taxon>
        <taxon>Asteraceae</taxon>
        <taxon>Asteroideae</taxon>
        <taxon>Anthemideae</taxon>
        <taxon>Anthemidinae</taxon>
        <taxon>Tanacetum</taxon>
    </lineage>
</organism>
<accession>A0A699UQF7</accession>
<sequence length="102" mass="11167">TQVEVSQAGGGKAAVVLNVQLVRTDSEGLGNLFTCGFTGACYRLLLRIRRLRDTEPCRDFFLRALIAFLYLLNTDDFDAAVPIEQDPIIAHPQSVSISVIGQ</sequence>
<dbReference type="AlphaFoldDB" id="A0A699UQF7"/>
<gene>
    <name evidence="1" type="ORF">Tci_897521</name>
</gene>
<dbReference type="EMBL" id="BKCJ011361574">
    <property type="protein sequence ID" value="GFD25552.1"/>
    <property type="molecule type" value="Genomic_DNA"/>
</dbReference>
<feature type="non-terminal residue" evidence="1">
    <location>
        <position position="1"/>
    </location>
</feature>